<dbReference type="InterPro" id="IPR000477">
    <property type="entry name" value="RT_dom"/>
</dbReference>
<accession>A0A1E3VZ97</accession>
<proteinExistence type="predicted"/>
<comment type="caution">
    <text evidence="2">The sequence shown here is derived from an EMBL/GenBank/DDBJ whole genome shotgun (WGS) entry which is preliminary data.</text>
</comment>
<feature type="domain" description="Reverse transcriptase" evidence="1">
    <location>
        <begin position="1"/>
        <end position="201"/>
    </location>
</feature>
<evidence type="ECO:0000259" key="1">
    <source>
        <dbReference type="PROSITE" id="PS50878"/>
    </source>
</evidence>
<dbReference type="InterPro" id="IPR043502">
    <property type="entry name" value="DNA/RNA_pol_sf"/>
</dbReference>
<dbReference type="RefSeq" id="WP_069438047.1">
    <property type="nucleotide sequence ID" value="NZ_LPWG01000013.1"/>
</dbReference>
<name>A0A1E3VZ97_9HYPH</name>
<sequence length="238" mass="27149">MRENYRFSYQRKGKHIFVPNDECKRRGKDIIEFCAGIELPAYVYHYRSGGHVAALHAHRENSFFFRIDLKDFYYSIARNRVTRVLRGLRYRDARTSAEWSCVKNPYVRPSYTLPIGFVQSPILATLVTLQSPLVQAIEEAMAEGVLVSLYFDDFVGSAADKARLTSAYERILSACALANFIVNETKLAPPSDAIVAFNCNLTHQNSEVRLDRIAEFYADVRSTSSAQSFEDYCARVRS</sequence>
<dbReference type="Gene3D" id="3.30.70.270">
    <property type="match status" value="1"/>
</dbReference>
<dbReference type="OrthoDB" id="7862649at2"/>
<dbReference type="AlphaFoldDB" id="A0A1E3VZ97"/>
<dbReference type="InterPro" id="IPR043128">
    <property type="entry name" value="Rev_trsase/Diguanyl_cyclase"/>
</dbReference>
<dbReference type="Proteomes" id="UP000094501">
    <property type="component" value="Unassembled WGS sequence"/>
</dbReference>
<evidence type="ECO:0000313" key="2">
    <source>
        <dbReference type="EMBL" id="ODR98591.1"/>
    </source>
</evidence>
<reference evidence="2 3" key="1">
    <citation type="journal article" date="2016" name="Environ. Microbiol.">
        <title>New Methyloceanibacter diversity from North Sea sediments includes methanotroph containing solely the soluble methane monooxygenase.</title>
        <authorList>
            <person name="Vekeman B."/>
            <person name="Kerckhof F.M."/>
            <person name="Cremers G."/>
            <person name="de Vos P."/>
            <person name="Vandamme P."/>
            <person name="Boon N."/>
            <person name="Op den Camp H.J."/>
            <person name="Heylen K."/>
        </authorList>
    </citation>
    <scope>NUCLEOTIDE SEQUENCE [LARGE SCALE GENOMIC DNA]</scope>
    <source>
        <strain evidence="2 3">R-67174</strain>
    </source>
</reference>
<gene>
    <name evidence="2" type="ORF">AUC68_09300</name>
</gene>
<dbReference type="SUPFAM" id="SSF56672">
    <property type="entry name" value="DNA/RNA polymerases"/>
    <property type="match status" value="1"/>
</dbReference>
<dbReference type="PROSITE" id="PS50878">
    <property type="entry name" value="RT_POL"/>
    <property type="match status" value="1"/>
</dbReference>
<evidence type="ECO:0000313" key="3">
    <source>
        <dbReference type="Proteomes" id="UP000094501"/>
    </source>
</evidence>
<dbReference type="Pfam" id="PF00078">
    <property type="entry name" value="RVT_1"/>
    <property type="match status" value="1"/>
</dbReference>
<organism evidence="2 3">
    <name type="scientific">Methyloceanibacter methanicus</name>
    <dbReference type="NCBI Taxonomy" id="1774968"/>
    <lineage>
        <taxon>Bacteria</taxon>
        <taxon>Pseudomonadati</taxon>
        <taxon>Pseudomonadota</taxon>
        <taxon>Alphaproteobacteria</taxon>
        <taxon>Hyphomicrobiales</taxon>
        <taxon>Hyphomicrobiaceae</taxon>
        <taxon>Methyloceanibacter</taxon>
    </lineage>
</organism>
<dbReference type="EMBL" id="LPWG01000013">
    <property type="protein sequence ID" value="ODR98591.1"/>
    <property type="molecule type" value="Genomic_DNA"/>
</dbReference>
<protein>
    <recommendedName>
        <fullName evidence="1">Reverse transcriptase domain-containing protein</fullName>
    </recommendedName>
</protein>
<keyword evidence="3" id="KW-1185">Reference proteome</keyword>